<dbReference type="PANTHER" id="PTHR47756">
    <property type="entry name" value="BLL6612 PROTEIN-RELATED"/>
    <property type="match status" value="1"/>
</dbReference>
<dbReference type="Pfam" id="PF08281">
    <property type="entry name" value="Sigma70_r4_2"/>
    <property type="match status" value="1"/>
</dbReference>
<keyword evidence="4" id="KW-0804">Transcription</keyword>
<dbReference type="InterPro" id="IPR013324">
    <property type="entry name" value="RNA_pol_sigma_r3/r4-like"/>
</dbReference>
<accession>A0ABV6MEL9</accession>
<evidence type="ECO:0000259" key="5">
    <source>
        <dbReference type="Pfam" id="PF04542"/>
    </source>
</evidence>
<dbReference type="EMBL" id="JBHLUH010000079">
    <property type="protein sequence ID" value="MFC0533166.1"/>
    <property type="molecule type" value="Genomic_DNA"/>
</dbReference>
<evidence type="ECO:0000313" key="9">
    <source>
        <dbReference type="Proteomes" id="UP001589867"/>
    </source>
</evidence>
<comment type="caution">
    <text evidence="8">The sequence shown here is derived from an EMBL/GenBank/DDBJ whole genome shotgun (WGS) entry which is preliminary data.</text>
</comment>
<protein>
    <submittedName>
        <fullName evidence="8">RNA polymerase sigma factor</fullName>
    </submittedName>
</protein>
<organism evidence="8 9">
    <name type="scientific">Phytohabitans kaempferiae</name>
    <dbReference type="NCBI Taxonomy" id="1620943"/>
    <lineage>
        <taxon>Bacteria</taxon>
        <taxon>Bacillati</taxon>
        <taxon>Actinomycetota</taxon>
        <taxon>Actinomycetes</taxon>
        <taxon>Micromonosporales</taxon>
        <taxon>Micromonosporaceae</taxon>
    </lineage>
</organism>
<evidence type="ECO:0000256" key="4">
    <source>
        <dbReference type="ARBA" id="ARBA00023163"/>
    </source>
</evidence>
<reference evidence="8 9" key="1">
    <citation type="submission" date="2024-09" db="EMBL/GenBank/DDBJ databases">
        <authorList>
            <person name="Sun Q."/>
            <person name="Mori K."/>
        </authorList>
    </citation>
    <scope>NUCLEOTIDE SEQUENCE [LARGE SCALE GENOMIC DNA]</scope>
    <source>
        <strain evidence="8 9">TBRC 3947</strain>
    </source>
</reference>
<feature type="domain" description="RNA polymerase sigma-70 region 2" evidence="5">
    <location>
        <begin position="9"/>
        <end position="75"/>
    </location>
</feature>
<name>A0ABV6MEL9_9ACTN</name>
<feature type="domain" description="RNA polymerase sigma factor 70 region 4 type 2" evidence="6">
    <location>
        <begin position="112"/>
        <end position="161"/>
    </location>
</feature>
<evidence type="ECO:0000313" key="8">
    <source>
        <dbReference type="EMBL" id="MFC0533166.1"/>
    </source>
</evidence>
<dbReference type="Gene3D" id="1.10.10.10">
    <property type="entry name" value="Winged helix-like DNA-binding domain superfamily/Winged helix DNA-binding domain"/>
    <property type="match status" value="1"/>
</dbReference>
<dbReference type="Pfam" id="PF20239">
    <property type="entry name" value="DUF6596"/>
    <property type="match status" value="1"/>
</dbReference>
<dbReference type="InterPro" id="IPR013325">
    <property type="entry name" value="RNA_pol_sigma_r2"/>
</dbReference>
<dbReference type="NCBIfam" id="TIGR02937">
    <property type="entry name" value="sigma70-ECF"/>
    <property type="match status" value="1"/>
</dbReference>
<dbReference type="Proteomes" id="UP001589867">
    <property type="component" value="Unassembled WGS sequence"/>
</dbReference>
<evidence type="ECO:0000256" key="2">
    <source>
        <dbReference type="ARBA" id="ARBA00023015"/>
    </source>
</evidence>
<dbReference type="InterPro" id="IPR036388">
    <property type="entry name" value="WH-like_DNA-bd_sf"/>
</dbReference>
<dbReference type="RefSeq" id="WP_377260418.1">
    <property type="nucleotide sequence ID" value="NZ_JBHLUH010000079.1"/>
</dbReference>
<dbReference type="SUPFAM" id="SSF88946">
    <property type="entry name" value="Sigma2 domain of RNA polymerase sigma factors"/>
    <property type="match status" value="1"/>
</dbReference>
<dbReference type="PANTHER" id="PTHR47756:SF2">
    <property type="entry name" value="BLL6612 PROTEIN"/>
    <property type="match status" value="1"/>
</dbReference>
<keyword evidence="2" id="KW-0805">Transcription regulation</keyword>
<dbReference type="SUPFAM" id="SSF88659">
    <property type="entry name" value="Sigma3 and sigma4 domains of RNA polymerase sigma factors"/>
    <property type="match status" value="1"/>
</dbReference>
<sequence>MLDTEVEDLLRTLAPQVLGAVVRRYGHFDTAEDAVQEALLAAALQWPKEGVPESPRAWLITVAARRLTDLLRSEQARQRREDTVAQWKLPEQWLAPAADRPASDSDDTLILLFMCCHPALTPAGQIALTLRAVGGLTTAEIARAFLVPEGTMTRRITRAKQSIQQSGIPFGMPRSEERAARLASVLHVLYLIFNEGYATTSGPALHRSELSAEAIRLARLVHRLLPDDTEATGLLALMLLTDARRPARTGADGELVPMAEQDRSRWNAAYIAEGVALLSDALPRGAPGPYQIQAAIAAVHDEAPTAEATDWPQILALYEVLLGMSGNPVVALNHAVAVAMVRGPGPGLDLLAVLEADERMARDHRLHAVRAHLLEMAGDRPGARASYEAAAGRTTSLPQQRYLNGRAARLTEDD</sequence>
<evidence type="ECO:0000256" key="1">
    <source>
        <dbReference type="ARBA" id="ARBA00010641"/>
    </source>
</evidence>
<dbReference type="Gene3D" id="1.10.1740.10">
    <property type="match status" value="1"/>
</dbReference>
<evidence type="ECO:0000259" key="7">
    <source>
        <dbReference type="Pfam" id="PF20239"/>
    </source>
</evidence>
<gene>
    <name evidence="8" type="ORF">ACFFIA_36725</name>
</gene>
<keyword evidence="9" id="KW-1185">Reference proteome</keyword>
<dbReference type="InterPro" id="IPR014284">
    <property type="entry name" value="RNA_pol_sigma-70_dom"/>
</dbReference>
<dbReference type="InterPro" id="IPR007627">
    <property type="entry name" value="RNA_pol_sigma70_r2"/>
</dbReference>
<proteinExistence type="inferred from homology"/>
<evidence type="ECO:0000259" key="6">
    <source>
        <dbReference type="Pfam" id="PF08281"/>
    </source>
</evidence>
<dbReference type="InterPro" id="IPR013249">
    <property type="entry name" value="RNA_pol_sigma70_r4_t2"/>
</dbReference>
<dbReference type="InterPro" id="IPR046531">
    <property type="entry name" value="DUF6596"/>
</dbReference>
<dbReference type="Pfam" id="PF04542">
    <property type="entry name" value="Sigma70_r2"/>
    <property type="match status" value="1"/>
</dbReference>
<comment type="similarity">
    <text evidence="1">Belongs to the sigma-70 factor family. ECF subfamily.</text>
</comment>
<feature type="domain" description="DUF6596" evidence="7">
    <location>
        <begin position="181"/>
        <end position="281"/>
    </location>
</feature>
<evidence type="ECO:0000256" key="3">
    <source>
        <dbReference type="ARBA" id="ARBA00023082"/>
    </source>
</evidence>
<keyword evidence="3" id="KW-0731">Sigma factor</keyword>